<evidence type="ECO:0000256" key="6">
    <source>
        <dbReference type="RuleBase" id="RU004057"/>
    </source>
</evidence>
<dbReference type="RefSeq" id="WP_189513408.1">
    <property type="nucleotide sequence ID" value="NZ_BMXG01000007.1"/>
</dbReference>
<dbReference type="PANTHER" id="PTHR30625">
    <property type="entry name" value="PROTEIN TOLQ"/>
    <property type="match status" value="1"/>
</dbReference>
<proteinExistence type="inferred from homology"/>
<evidence type="ECO:0000259" key="8">
    <source>
        <dbReference type="Pfam" id="PF01618"/>
    </source>
</evidence>
<evidence type="ECO:0000313" key="9">
    <source>
        <dbReference type="EMBL" id="GHB99219.1"/>
    </source>
</evidence>
<sequence>MPELVSWFDAQVWPVWERGGWLMIVLAVLALAIYYAAFELWREASRWPLGRLLALTEDQLSSADLPVELSDALAQSNPADSARVFDVLRRRLLLRLDRRMTFLAILTSAAPLTGLLGTVTGLLATFRGLSTEHGPLAEGAASGLYEALISTQTGLIIAIPAYMALYALRRRRDEWAAAITHVESIGLRPMRKEAA</sequence>
<dbReference type="AlphaFoldDB" id="A0A8J3GDZ7"/>
<evidence type="ECO:0000256" key="3">
    <source>
        <dbReference type="ARBA" id="ARBA00022692"/>
    </source>
</evidence>
<comment type="caution">
    <text evidence="9">The sequence shown here is derived from an EMBL/GenBank/DDBJ whole genome shotgun (WGS) entry which is preliminary data.</text>
</comment>
<keyword evidence="4 7" id="KW-1133">Transmembrane helix</keyword>
<feature type="transmembrane region" description="Helical" evidence="7">
    <location>
        <begin position="20"/>
        <end position="41"/>
    </location>
</feature>
<keyword evidence="2" id="KW-1003">Cell membrane</keyword>
<dbReference type="GO" id="GO:0017038">
    <property type="term" value="P:protein import"/>
    <property type="evidence" value="ECO:0007669"/>
    <property type="project" value="TreeGrafter"/>
</dbReference>
<dbReference type="Pfam" id="PF01618">
    <property type="entry name" value="MotA_ExbB"/>
    <property type="match status" value="1"/>
</dbReference>
<comment type="subcellular location">
    <subcellularLocation>
        <location evidence="1">Cell membrane</location>
        <topology evidence="1">Multi-pass membrane protein</topology>
    </subcellularLocation>
    <subcellularLocation>
        <location evidence="6">Membrane</location>
        <topology evidence="6">Multi-pass membrane protein</topology>
    </subcellularLocation>
</comment>
<organism evidence="9 10">
    <name type="scientific">Cerasicoccus arenae</name>
    <dbReference type="NCBI Taxonomy" id="424488"/>
    <lineage>
        <taxon>Bacteria</taxon>
        <taxon>Pseudomonadati</taxon>
        <taxon>Verrucomicrobiota</taxon>
        <taxon>Opitutia</taxon>
        <taxon>Puniceicoccales</taxon>
        <taxon>Cerasicoccaceae</taxon>
        <taxon>Cerasicoccus</taxon>
    </lineage>
</organism>
<dbReference type="Proteomes" id="UP000642829">
    <property type="component" value="Unassembled WGS sequence"/>
</dbReference>
<evidence type="ECO:0000256" key="7">
    <source>
        <dbReference type="SAM" id="Phobius"/>
    </source>
</evidence>
<feature type="domain" description="MotA/TolQ/ExbB proton channel" evidence="8">
    <location>
        <begin position="76"/>
        <end position="175"/>
    </location>
</feature>
<dbReference type="EMBL" id="BMXG01000007">
    <property type="protein sequence ID" value="GHB99219.1"/>
    <property type="molecule type" value="Genomic_DNA"/>
</dbReference>
<evidence type="ECO:0000256" key="2">
    <source>
        <dbReference type="ARBA" id="ARBA00022475"/>
    </source>
</evidence>
<dbReference type="GO" id="GO:0005886">
    <property type="term" value="C:plasma membrane"/>
    <property type="evidence" value="ECO:0007669"/>
    <property type="project" value="UniProtKB-SubCell"/>
</dbReference>
<keyword evidence="6" id="KW-0813">Transport</keyword>
<accession>A0A8J3GDZ7</accession>
<reference evidence="9" key="2">
    <citation type="submission" date="2020-09" db="EMBL/GenBank/DDBJ databases">
        <authorList>
            <person name="Sun Q."/>
            <person name="Kim S."/>
        </authorList>
    </citation>
    <scope>NUCLEOTIDE SEQUENCE</scope>
    <source>
        <strain evidence="9">KCTC 12870</strain>
    </source>
</reference>
<evidence type="ECO:0000256" key="1">
    <source>
        <dbReference type="ARBA" id="ARBA00004651"/>
    </source>
</evidence>
<evidence type="ECO:0000313" key="10">
    <source>
        <dbReference type="Proteomes" id="UP000642829"/>
    </source>
</evidence>
<keyword evidence="6" id="KW-0653">Protein transport</keyword>
<gene>
    <name evidence="9" type="ORF">GCM10007047_14230</name>
</gene>
<evidence type="ECO:0000256" key="4">
    <source>
        <dbReference type="ARBA" id="ARBA00022989"/>
    </source>
</evidence>
<reference evidence="9" key="1">
    <citation type="journal article" date="2014" name="Int. J. Syst. Evol. Microbiol.">
        <title>Complete genome sequence of Corynebacterium casei LMG S-19264T (=DSM 44701T), isolated from a smear-ripened cheese.</title>
        <authorList>
            <consortium name="US DOE Joint Genome Institute (JGI-PGF)"/>
            <person name="Walter F."/>
            <person name="Albersmeier A."/>
            <person name="Kalinowski J."/>
            <person name="Ruckert C."/>
        </authorList>
    </citation>
    <scope>NUCLEOTIDE SEQUENCE</scope>
    <source>
        <strain evidence="9">KCTC 12870</strain>
    </source>
</reference>
<dbReference type="InterPro" id="IPR002898">
    <property type="entry name" value="MotA_ExbB_proton_chnl"/>
</dbReference>
<comment type="similarity">
    <text evidence="6">Belongs to the exbB/tolQ family.</text>
</comment>
<feature type="transmembrane region" description="Helical" evidence="7">
    <location>
        <begin position="100"/>
        <end position="124"/>
    </location>
</feature>
<feature type="transmembrane region" description="Helical" evidence="7">
    <location>
        <begin position="144"/>
        <end position="168"/>
    </location>
</feature>
<dbReference type="InterPro" id="IPR050790">
    <property type="entry name" value="ExbB/TolQ_transport"/>
</dbReference>
<evidence type="ECO:0000256" key="5">
    <source>
        <dbReference type="ARBA" id="ARBA00023136"/>
    </source>
</evidence>
<keyword evidence="10" id="KW-1185">Reference proteome</keyword>
<keyword evidence="5 7" id="KW-0472">Membrane</keyword>
<dbReference type="PANTHER" id="PTHR30625:SF17">
    <property type="entry name" value="TOLQ-RELATED"/>
    <property type="match status" value="1"/>
</dbReference>
<name>A0A8J3GDZ7_9BACT</name>
<keyword evidence="3 7" id="KW-0812">Transmembrane</keyword>
<protein>
    <recommendedName>
        <fullName evidence="8">MotA/TolQ/ExbB proton channel domain-containing protein</fullName>
    </recommendedName>
</protein>